<protein>
    <submittedName>
        <fullName evidence="1">Uncharacterized protein</fullName>
    </submittedName>
</protein>
<name>A0A6M3Y258_9ZZZZ</name>
<dbReference type="EMBL" id="MT145171">
    <property type="protein sequence ID" value="QJI04339.1"/>
    <property type="molecule type" value="Genomic_DNA"/>
</dbReference>
<proteinExistence type="predicted"/>
<reference evidence="1" key="1">
    <citation type="submission" date="2020-03" db="EMBL/GenBank/DDBJ databases">
        <title>The deep terrestrial virosphere.</title>
        <authorList>
            <person name="Holmfeldt K."/>
            <person name="Nilsson E."/>
            <person name="Simone D."/>
            <person name="Lopez-Fernandez M."/>
            <person name="Wu X."/>
            <person name="de Brujin I."/>
            <person name="Lundin D."/>
            <person name="Andersson A."/>
            <person name="Bertilsson S."/>
            <person name="Dopson M."/>
        </authorList>
    </citation>
    <scope>NUCLEOTIDE SEQUENCE</scope>
    <source>
        <strain evidence="1">TM448B07559</strain>
    </source>
</reference>
<gene>
    <name evidence="1" type="ORF">TM448B07559_0001</name>
</gene>
<organism evidence="1">
    <name type="scientific">viral metagenome</name>
    <dbReference type="NCBI Taxonomy" id="1070528"/>
    <lineage>
        <taxon>unclassified sequences</taxon>
        <taxon>metagenomes</taxon>
        <taxon>organismal metagenomes</taxon>
    </lineage>
</organism>
<accession>A0A6M3Y258</accession>
<dbReference type="AlphaFoldDB" id="A0A6M3Y258"/>
<evidence type="ECO:0000313" key="1">
    <source>
        <dbReference type="EMBL" id="QJI04339.1"/>
    </source>
</evidence>
<sequence length="56" mass="6666">MKEQKDTTKWMVNPYQAARELESIEKLEREINQELETDHPNIIVLHSLPHRTVLVL</sequence>